<gene>
    <name evidence="2" type="ORF">A0J61_07889</name>
</gene>
<feature type="compositionally biased region" description="Polar residues" evidence="1">
    <location>
        <begin position="111"/>
        <end position="120"/>
    </location>
</feature>
<feature type="region of interest" description="Disordered" evidence="1">
    <location>
        <begin position="111"/>
        <end position="179"/>
    </location>
</feature>
<accession>A0A1C7N4R8</accession>
<comment type="caution">
    <text evidence="2">The sequence shown here is derived from an EMBL/GenBank/DDBJ whole genome shotgun (WGS) entry which is preliminary data.</text>
</comment>
<organism evidence="2 3">
    <name type="scientific">Choanephora cucurbitarum</name>
    <dbReference type="NCBI Taxonomy" id="101091"/>
    <lineage>
        <taxon>Eukaryota</taxon>
        <taxon>Fungi</taxon>
        <taxon>Fungi incertae sedis</taxon>
        <taxon>Mucoromycota</taxon>
        <taxon>Mucoromycotina</taxon>
        <taxon>Mucoromycetes</taxon>
        <taxon>Mucorales</taxon>
        <taxon>Mucorineae</taxon>
        <taxon>Choanephoraceae</taxon>
        <taxon>Choanephoroideae</taxon>
        <taxon>Choanephora</taxon>
    </lineage>
</organism>
<reference evidence="2 3" key="1">
    <citation type="submission" date="2016-03" db="EMBL/GenBank/DDBJ databases">
        <title>Choanephora cucurbitarum.</title>
        <authorList>
            <person name="Min B."/>
            <person name="Park H."/>
            <person name="Park J.-H."/>
            <person name="Shin H.-D."/>
            <person name="Choi I.-G."/>
        </authorList>
    </citation>
    <scope>NUCLEOTIDE SEQUENCE [LARGE SCALE GENOMIC DNA]</scope>
    <source>
        <strain evidence="2 3">KUS-F28377</strain>
    </source>
</reference>
<dbReference type="AlphaFoldDB" id="A0A1C7N4R8"/>
<feature type="compositionally biased region" description="Low complexity" evidence="1">
    <location>
        <begin position="156"/>
        <end position="165"/>
    </location>
</feature>
<dbReference type="EMBL" id="LUGH01000561">
    <property type="protein sequence ID" value="OBZ84061.1"/>
    <property type="molecule type" value="Genomic_DNA"/>
</dbReference>
<keyword evidence="3" id="KW-1185">Reference proteome</keyword>
<feature type="compositionally biased region" description="Polar residues" evidence="1">
    <location>
        <begin position="130"/>
        <end position="140"/>
    </location>
</feature>
<evidence type="ECO:0000313" key="3">
    <source>
        <dbReference type="Proteomes" id="UP000093000"/>
    </source>
</evidence>
<name>A0A1C7N4R8_9FUNG</name>
<feature type="non-terminal residue" evidence="2">
    <location>
        <position position="179"/>
    </location>
</feature>
<protein>
    <submittedName>
        <fullName evidence="2">Uncharacterized protein</fullName>
    </submittedName>
</protein>
<evidence type="ECO:0000313" key="2">
    <source>
        <dbReference type="EMBL" id="OBZ84061.1"/>
    </source>
</evidence>
<dbReference type="STRING" id="101091.A0A1C7N4R8"/>
<dbReference type="Proteomes" id="UP000093000">
    <property type="component" value="Unassembled WGS sequence"/>
</dbReference>
<dbReference type="OrthoDB" id="2286148at2759"/>
<proteinExistence type="predicted"/>
<evidence type="ECO:0000256" key="1">
    <source>
        <dbReference type="SAM" id="MobiDB-lite"/>
    </source>
</evidence>
<dbReference type="InParanoid" id="A0A1C7N4R8"/>
<sequence>MPEAKRRMNNSQAKEDASLKHIQYLLSDAFRPLDILASEVCTTDLQTDHSQRFIEIIKERKSLMLNVNASISSSRTDIAFRAVSPNFRAPSNGNQNCPVSSEAFQSAISRQTTANKTMQKAGSRGKRNGGHSSSHPNVGKNNPFFRDGPSMGQGGHSNYNSNNSGPQPILPLAKQSLHE</sequence>